<proteinExistence type="inferred from homology"/>
<feature type="compositionally biased region" description="Polar residues" evidence="8">
    <location>
        <begin position="178"/>
        <end position="196"/>
    </location>
</feature>
<dbReference type="PROSITE" id="PS50082">
    <property type="entry name" value="WD_REPEATS_2"/>
    <property type="match status" value="4"/>
</dbReference>
<feature type="region of interest" description="Disordered" evidence="8">
    <location>
        <begin position="178"/>
        <end position="203"/>
    </location>
</feature>
<dbReference type="SMART" id="SM00320">
    <property type="entry name" value="WD40"/>
    <property type="match status" value="6"/>
</dbReference>
<keyword evidence="4" id="KW-0112">Calmodulin-binding</keyword>
<feature type="coiled-coil region" evidence="7">
    <location>
        <begin position="77"/>
        <end position="104"/>
    </location>
</feature>
<name>A0A177WW29_BATDL</name>
<feature type="region of interest" description="Disordered" evidence="8">
    <location>
        <begin position="1"/>
        <end position="23"/>
    </location>
</feature>
<feature type="repeat" description="WD" evidence="6">
    <location>
        <begin position="547"/>
        <end position="582"/>
    </location>
</feature>
<dbReference type="PANTHER" id="PTHR15653:SF0">
    <property type="entry name" value="CONNECTOR OF KINASE TO AP-1, ISOFORM E"/>
    <property type="match status" value="1"/>
</dbReference>
<sequence>MKETDIQTGVAAMGSAAGSNMNNMNNKRQLLTMKQNSLQQPTDIAPFQHYSLPGVLHYLQSEWRVIERERNLWEIEQADLKARVAFLEGERQALEHLKSDLLRRVKMLEYSLRQERSKYMALAQKQQVATASVVTLSAGSDLQSSPTEIPTESSQIVPTNYSFSSVNLQEISTAMQNPYIPSSNEENQDHSAPSRINSDESKSITVGGNGLMLPVNIIDSMNSLPQSNGALLSFSKGYGNLRSRELLKSYLKEADSLLATTTWASSASRKRASCVSAQNDNTSPPVSQNTVEYLSNTNSASSGVDASSNPHYPTEARQQSAPTNFISAFEVNRRSSIERIDVSNTKPFQNVESMETDHSIVSQLNKTKLDTSDTELATLDDQDVILDHNRTIRKGATNKVAVHFAVADDQNTMPDNETSDIVNVTDLQKRVVLTSKGEFAWQLRDTLKSHFDSVRDVAFHPKKMVLFSASEDHTVKMWSVRNNDYPDIEPMHTFRGHKDVVTTLAVSEEGDRVYSAGGDATICMWQIPQLDMPLYPAYNSKLKQHIYVGHSDMIWDLRLHPMQSQTSLLASASADGTVKLWDTTLANPSLKTTLWYHGTANRSVKSGLTGQSAPISNKEYETPTITSWTHTDLTKLIVGYRNGVVKLFDIETGTEVLQFEASLDSTAGSQVNALACHPFQSLAITGHEDNTIRLFDIQSGKCVHSMAAHSDAVTCLDISPGGLAFVSGGHDCSLRWWDLGTRRCIQEQSSHRRKYDEGVWSVAYHPYFGDVMASGGSDGTCRVYLNQNTVPDRISV</sequence>
<evidence type="ECO:0000256" key="4">
    <source>
        <dbReference type="ARBA" id="ARBA00022860"/>
    </source>
</evidence>
<dbReference type="Gene3D" id="2.130.10.10">
    <property type="entry name" value="YVTN repeat-like/Quinoprotein amine dehydrogenase"/>
    <property type="match status" value="3"/>
</dbReference>
<dbReference type="STRING" id="403673.A0A177WW29"/>
<dbReference type="EMBL" id="DS022312">
    <property type="protein sequence ID" value="OAJ44273.1"/>
    <property type="molecule type" value="Genomic_DNA"/>
</dbReference>
<reference evidence="10 11" key="1">
    <citation type="submission" date="2006-10" db="EMBL/GenBank/DDBJ databases">
        <title>The Genome Sequence of Batrachochytrium dendrobatidis JEL423.</title>
        <authorList>
            <consortium name="The Broad Institute Genome Sequencing Platform"/>
            <person name="Birren B."/>
            <person name="Lander E."/>
            <person name="Galagan J."/>
            <person name="Cuomo C."/>
            <person name="Devon K."/>
            <person name="Jaffe D."/>
            <person name="Butler J."/>
            <person name="Alvarez P."/>
            <person name="Gnerre S."/>
            <person name="Grabherr M."/>
            <person name="Kleber M."/>
            <person name="Mauceli E."/>
            <person name="Brockman W."/>
            <person name="Young S."/>
            <person name="LaButti K."/>
            <person name="Sykes S."/>
            <person name="DeCaprio D."/>
            <person name="Crawford M."/>
            <person name="Koehrsen M."/>
            <person name="Engels R."/>
            <person name="Montgomery P."/>
            <person name="Pearson M."/>
            <person name="Howarth C."/>
            <person name="Larson L."/>
            <person name="White J."/>
            <person name="O'Leary S."/>
            <person name="Kodira C."/>
            <person name="Zeng Q."/>
            <person name="Yandava C."/>
            <person name="Alvarado L."/>
            <person name="Longcore J."/>
            <person name="James T."/>
        </authorList>
    </citation>
    <scope>NUCLEOTIDE SEQUENCE [LARGE SCALE GENOMIC DNA]</scope>
    <source>
        <strain evidence="10 11">JEL423</strain>
    </source>
</reference>
<dbReference type="InterPro" id="IPR001680">
    <property type="entry name" value="WD40_rpt"/>
</dbReference>
<dbReference type="InterPro" id="IPR015943">
    <property type="entry name" value="WD40/YVTN_repeat-like_dom_sf"/>
</dbReference>
<feature type="repeat" description="WD" evidence="6">
    <location>
        <begin position="494"/>
        <end position="527"/>
    </location>
</feature>
<dbReference type="CDD" id="cd00200">
    <property type="entry name" value="WD40"/>
    <property type="match status" value="1"/>
</dbReference>
<dbReference type="PRINTS" id="PR00320">
    <property type="entry name" value="GPROTEINBRPT"/>
</dbReference>
<comment type="similarity">
    <text evidence="1">Belongs to the WD repeat striatin family.</text>
</comment>
<organism evidence="10 11">
    <name type="scientific">Batrachochytrium dendrobatidis (strain JEL423)</name>
    <dbReference type="NCBI Taxonomy" id="403673"/>
    <lineage>
        <taxon>Eukaryota</taxon>
        <taxon>Fungi</taxon>
        <taxon>Fungi incertae sedis</taxon>
        <taxon>Chytridiomycota</taxon>
        <taxon>Chytridiomycota incertae sedis</taxon>
        <taxon>Chytridiomycetes</taxon>
        <taxon>Rhizophydiales</taxon>
        <taxon>Rhizophydiales incertae sedis</taxon>
        <taxon>Batrachochytrium</taxon>
    </lineage>
</organism>
<protein>
    <submittedName>
        <fullName evidence="10">Striatin family protein</fullName>
    </submittedName>
</protein>
<accession>A0A177WW29</accession>
<keyword evidence="3" id="KW-0677">Repeat</keyword>
<gene>
    <name evidence="10" type="ORF">BDEG_27527</name>
</gene>
<keyword evidence="2 6" id="KW-0853">WD repeat</keyword>
<keyword evidence="5 7" id="KW-0175">Coiled coil</keyword>
<dbReference type="InterPro" id="IPR013258">
    <property type="entry name" value="Striatin_N"/>
</dbReference>
<evidence type="ECO:0000256" key="2">
    <source>
        <dbReference type="ARBA" id="ARBA00022574"/>
    </source>
</evidence>
<evidence type="ECO:0000256" key="8">
    <source>
        <dbReference type="SAM" id="MobiDB-lite"/>
    </source>
</evidence>
<evidence type="ECO:0000256" key="3">
    <source>
        <dbReference type="ARBA" id="ARBA00022737"/>
    </source>
</evidence>
<dbReference type="PANTHER" id="PTHR15653">
    <property type="entry name" value="STRIATIN"/>
    <property type="match status" value="1"/>
</dbReference>
<feature type="repeat" description="WD" evidence="6">
    <location>
        <begin position="447"/>
        <end position="488"/>
    </location>
</feature>
<dbReference type="PROSITE" id="PS50294">
    <property type="entry name" value="WD_REPEATS_REGION"/>
    <property type="match status" value="4"/>
</dbReference>
<dbReference type="OrthoDB" id="727118at2759"/>
<evidence type="ECO:0000256" key="6">
    <source>
        <dbReference type="PROSITE-ProRule" id="PRU00221"/>
    </source>
</evidence>
<dbReference type="AlphaFoldDB" id="A0A177WW29"/>
<dbReference type="SUPFAM" id="SSF50978">
    <property type="entry name" value="WD40 repeat-like"/>
    <property type="match status" value="1"/>
</dbReference>
<dbReference type="Pfam" id="PF08232">
    <property type="entry name" value="Striatin"/>
    <property type="match status" value="1"/>
</dbReference>
<dbReference type="VEuPathDB" id="FungiDB:BDEG_27527"/>
<dbReference type="GO" id="GO:0005516">
    <property type="term" value="F:calmodulin binding"/>
    <property type="evidence" value="ECO:0007669"/>
    <property type="project" value="UniProtKB-KW"/>
</dbReference>
<evidence type="ECO:0000256" key="1">
    <source>
        <dbReference type="ARBA" id="ARBA00009616"/>
    </source>
</evidence>
<feature type="repeat" description="WD" evidence="6">
    <location>
        <begin position="706"/>
        <end position="747"/>
    </location>
</feature>
<evidence type="ECO:0000256" key="7">
    <source>
        <dbReference type="SAM" id="Coils"/>
    </source>
</evidence>
<dbReference type="Pfam" id="PF00400">
    <property type="entry name" value="WD40"/>
    <property type="match status" value="6"/>
</dbReference>
<feature type="compositionally biased region" description="Low complexity" evidence="8">
    <location>
        <begin position="11"/>
        <end position="23"/>
    </location>
</feature>
<reference evidence="10 11" key="2">
    <citation type="submission" date="2016-05" db="EMBL/GenBank/DDBJ databases">
        <title>Lineage-specific infection strategies underlie the spectrum of fungal disease in amphibians.</title>
        <authorList>
            <person name="Cuomo C.A."/>
            <person name="Farrer R.A."/>
            <person name="James T."/>
            <person name="Longcore J."/>
            <person name="Birren B."/>
        </authorList>
    </citation>
    <scope>NUCLEOTIDE SEQUENCE [LARGE SCALE GENOMIC DNA]</scope>
    <source>
        <strain evidence="10 11">JEL423</strain>
    </source>
</reference>
<evidence type="ECO:0000313" key="11">
    <source>
        <dbReference type="Proteomes" id="UP000077115"/>
    </source>
</evidence>
<feature type="region of interest" description="Disordered" evidence="8">
    <location>
        <begin position="297"/>
        <end position="320"/>
    </location>
</feature>
<evidence type="ECO:0000259" key="9">
    <source>
        <dbReference type="Pfam" id="PF08232"/>
    </source>
</evidence>
<dbReference type="Gene3D" id="1.20.5.300">
    <property type="match status" value="1"/>
</dbReference>
<dbReference type="InterPro" id="IPR036322">
    <property type="entry name" value="WD40_repeat_dom_sf"/>
</dbReference>
<evidence type="ECO:0000313" key="10">
    <source>
        <dbReference type="EMBL" id="OAJ44273.1"/>
    </source>
</evidence>
<evidence type="ECO:0000256" key="5">
    <source>
        <dbReference type="ARBA" id="ARBA00023054"/>
    </source>
</evidence>
<dbReference type="InterPro" id="IPR051488">
    <property type="entry name" value="WD_repeat_striatin"/>
</dbReference>
<dbReference type="InterPro" id="IPR020472">
    <property type="entry name" value="WD40_PAC1"/>
</dbReference>
<dbReference type="Proteomes" id="UP000077115">
    <property type="component" value="Unassembled WGS sequence"/>
</dbReference>
<feature type="domain" description="Striatin N-terminal" evidence="9">
    <location>
        <begin position="51"/>
        <end position="179"/>
    </location>
</feature>